<keyword evidence="3" id="KW-0411">Iron-sulfur</keyword>
<dbReference type="InterPro" id="IPR036249">
    <property type="entry name" value="Thioredoxin-like_sf"/>
</dbReference>
<evidence type="ECO:0000313" key="5">
    <source>
        <dbReference type="Proteomes" id="UP000824056"/>
    </source>
</evidence>
<evidence type="ECO:0000256" key="1">
    <source>
        <dbReference type="ARBA" id="ARBA00022723"/>
    </source>
</evidence>
<dbReference type="PANTHER" id="PTHR43342">
    <property type="entry name" value="NADH-QUINONE OXIDOREDUCTASE, E SUBUNIT"/>
    <property type="match status" value="1"/>
</dbReference>
<dbReference type="PANTHER" id="PTHR43342:SF1">
    <property type="entry name" value="BIFURCATING [FEFE] HYDROGENASE GAMMA SUBUNIT"/>
    <property type="match status" value="1"/>
</dbReference>
<proteinExistence type="predicted"/>
<dbReference type="GO" id="GO:0051536">
    <property type="term" value="F:iron-sulfur cluster binding"/>
    <property type="evidence" value="ECO:0007669"/>
    <property type="project" value="UniProtKB-KW"/>
</dbReference>
<evidence type="ECO:0000313" key="4">
    <source>
        <dbReference type="EMBL" id="HIZ66686.1"/>
    </source>
</evidence>
<reference evidence="4" key="1">
    <citation type="journal article" date="2021" name="PeerJ">
        <title>Extensive microbial diversity within the chicken gut microbiome revealed by metagenomics and culture.</title>
        <authorList>
            <person name="Gilroy R."/>
            <person name="Ravi A."/>
            <person name="Getino M."/>
            <person name="Pursley I."/>
            <person name="Horton D.L."/>
            <person name="Alikhan N.F."/>
            <person name="Baker D."/>
            <person name="Gharbi K."/>
            <person name="Hall N."/>
            <person name="Watson M."/>
            <person name="Adriaenssens E.M."/>
            <person name="Foster-Nyarko E."/>
            <person name="Jarju S."/>
            <person name="Secka A."/>
            <person name="Antonio M."/>
            <person name="Oren A."/>
            <person name="Chaudhuri R.R."/>
            <person name="La Ragione R."/>
            <person name="Hildebrand F."/>
            <person name="Pallen M.J."/>
        </authorList>
    </citation>
    <scope>NUCLEOTIDE SEQUENCE</scope>
    <source>
        <strain evidence="4">1068</strain>
    </source>
</reference>
<accession>A0A9D2FU66</accession>
<organism evidence="4 5">
    <name type="scientific">Candidatus Blautia pullicola</name>
    <dbReference type="NCBI Taxonomy" id="2838498"/>
    <lineage>
        <taxon>Bacteria</taxon>
        <taxon>Bacillati</taxon>
        <taxon>Bacillota</taxon>
        <taxon>Clostridia</taxon>
        <taxon>Lachnospirales</taxon>
        <taxon>Lachnospiraceae</taxon>
        <taxon>Blautia</taxon>
    </lineage>
</organism>
<dbReference type="Proteomes" id="UP000824056">
    <property type="component" value="Unassembled WGS sequence"/>
</dbReference>
<comment type="caution">
    <text evidence="4">The sequence shown here is derived from an EMBL/GenBank/DDBJ whole genome shotgun (WGS) entry which is preliminary data.</text>
</comment>
<reference evidence="4" key="2">
    <citation type="submission" date="2021-04" db="EMBL/GenBank/DDBJ databases">
        <authorList>
            <person name="Gilroy R."/>
        </authorList>
    </citation>
    <scope>NUCLEOTIDE SEQUENCE</scope>
    <source>
        <strain evidence="4">1068</strain>
    </source>
</reference>
<sequence length="163" mass="18193">MVKHKEQIEEILEYYSSQPNVGSQENLVAMLREIQEAEGCIPGEIQREAADRLGVKESVLACLVKLYPTLKPAPYCHELVLCTGERCGKKDSLEILHAVKKRLKPGKDGISSDQTTLLVTRNCLKHCSTSPNLLLDGVLHTHMTKEKTLSLVEKILEEKGENT</sequence>
<dbReference type="GO" id="GO:0046872">
    <property type="term" value="F:metal ion binding"/>
    <property type="evidence" value="ECO:0007669"/>
    <property type="project" value="UniProtKB-KW"/>
</dbReference>
<gene>
    <name evidence="4" type="ORF">H9809_12455</name>
</gene>
<dbReference type="Gene3D" id="1.10.10.1590">
    <property type="entry name" value="NADH-quinone oxidoreductase subunit E"/>
    <property type="match status" value="1"/>
</dbReference>
<dbReference type="Pfam" id="PF01257">
    <property type="entry name" value="2Fe-2S_thioredx"/>
    <property type="match status" value="1"/>
</dbReference>
<keyword evidence="1" id="KW-0479">Metal-binding</keyword>
<keyword evidence="2" id="KW-0408">Iron</keyword>
<dbReference type="InterPro" id="IPR028431">
    <property type="entry name" value="NADP_DH_HndA-like"/>
</dbReference>
<protein>
    <submittedName>
        <fullName evidence="4">NAD(P)H-dependent oxidoreductase subunit E</fullName>
    </submittedName>
</protein>
<dbReference type="InterPro" id="IPR041921">
    <property type="entry name" value="NuoE_N"/>
</dbReference>
<evidence type="ECO:0000256" key="3">
    <source>
        <dbReference type="ARBA" id="ARBA00023014"/>
    </source>
</evidence>
<dbReference type="Gene3D" id="3.40.30.10">
    <property type="entry name" value="Glutaredoxin"/>
    <property type="match status" value="1"/>
</dbReference>
<name>A0A9D2FU66_9FIRM</name>
<evidence type="ECO:0000256" key="2">
    <source>
        <dbReference type="ARBA" id="ARBA00023004"/>
    </source>
</evidence>
<dbReference type="CDD" id="cd02980">
    <property type="entry name" value="TRX_Fd_family"/>
    <property type="match status" value="1"/>
</dbReference>
<dbReference type="AlphaFoldDB" id="A0A9D2FU66"/>
<dbReference type="EMBL" id="DXBG01000292">
    <property type="protein sequence ID" value="HIZ66686.1"/>
    <property type="molecule type" value="Genomic_DNA"/>
</dbReference>
<dbReference type="SUPFAM" id="SSF52833">
    <property type="entry name" value="Thioredoxin-like"/>
    <property type="match status" value="1"/>
</dbReference>